<proteinExistence type="predicted"/>
<dbReference type="AlphaFoldDB" id="A0A0F9J5C8"/>
<accession>A0A0F9J5C8</accession>
<comment type="caution">
    <text evidence="1">The sequence shown here is derived from an EMBL/GenBank/DDBJ whole genome shotgun (WGS) entry which is preliminary data.</text>
</comment>
<gene>
    <name evidence="1" type="ORF">LCGC14_1496330</name>
</gene>
<evidence type="ECO:0000313" key="1">
    <source>
        <dbReference type="EMBL" id="KKM64939.1"/>
    </source>
</evidence>
<reference evidence="1" key="1">
    <citation type="journal article" date="2015" name="Nature">
        <title>Complex archaea that bridge the gap between prokaryotes and eukaryotes.</title>
        <authorList>
            <person name="Spang A."/>
            <person name="Saw J.H."/>
            <person name="Jorgensen S.L."/>
            <person name="Zaremba-Niedzwiedzka K."/>
            <person name="Martijn J."/>
            <person name="Lind A.E."/>
            <person name="van Eijk R."/>
            <person name="Schleper C."/>
            <person name="Guy L."/>
            <person name="Ettema T.J."/>
        </authorList>
    </citation>
    <scope>NUCLEOTIDE SEQUENCE</scope>
</reference>
<protein>
    <submittedName>
        <fullName evidence="1">Uncharacterized protein</fullName>
    </submittedName>
</protein>
<organism evidence="1">
    <name type="scientific">marine sediment metagenome</name>
    <dbReference type="NCBI Taxonomy" id="412755"/>
    <lineage>
        <taxon>unclassified sequences</taxon>
        <taxon>metagenomes</taxon>
        <taxon>ecological metagenomes</taxon>
    </lineage>
</organism>
<dbReference type="EMBL" id="LAZR01010809">
    <property type="protein sequence ID" value="KKM64939.1"/>
    <property type="molecule type" value="Genomic_DNA"/>
</dbReference>
<name>A0A0F9J5C8_9ZZZZ</name>
<sequence>MSDLKTILREIIEMTNMIERDYPEVYGYLDEDPMTIPDIEKPNMGRKVMQEYLDDLKELVKQYSKTHKIGQGHR</sequence>